<evidence type="ECO:0000256" key="3">
    <source>
        <dbReference type="ARBA" id="ARBA00023212"/>
    </source>
</evidence>
<feature type="region of interest" description="Disordered" evidence="4">
    <location>
        <begin position="296"/>
        <end position="467"/>
    </location>
</feature>
<feature type="region of interest" description="Disordered" evidence="4">
    <location>
        <begin position="889"/>
        <end position="937"/>
    </location>
</feature>
<dbReference type="EMBL" id="JBJQND010000010">
    <property type="protein sequence ID" value="KAL3863913.1"/>
    <property type="molecule type" value="Genomic_DNA"/>
</dbReference>
<feature type="compositionally biased region" description="Low complexity" evidence="4">
    <location>
        <begin position="587"/>
        <end position="603"/>
    </location>
</feature>
<evidence type="ECO:0000256" key="2">
    <source>
        <dbReference type="ARBA" id="ARBA00022490"/>
    </source>
</evidence>
<keyword evidence="3" id="KW-0206">Cytoskeleton</keyword>
<protein>
    <recommendedName>
        <fullName evidence="5">ALMS motif domain-containing protein</fullName>
    </recommendedName>
</protein>
<feature type="compositionally biased region" description="Polar residues" evidence="4">
    <location>
        <begin position="2159"/>
        <end position="2174"/>
    </location>
</feature>
<feature type="compositionally biased region" description="Polar residues" evidence="4">
    <location>
        <begin position="300"/>
        <end position="313"/>
    </location>
</feature>
<feature type="compositionally biased region" description="Polar residues" evidence="4">
    <location>
        <begin position="121"/>
        <end position="146"/>
    </location>
</feature>
<feature type="compositionally biased region" description="Basic and acidic residues" evidence="4">
    <location>
        <begin position="315"/>
        <end position="327"/>
    </location>
</feature>
<feature type="compositionally biased region" description="Basic and acidic residues" evidence="4">
    <location>
        <begin position="2236"/>
        <end position="2250"/>
    </location>
</feature>
<feature type="compositionally biased region" description="Basic and acidic residues" evidence="4">
    <location>
        <begin position="2006"/>
        <end position="2015"/>
    </location>
</feature>
<feature type="region of interest" description="Disordered" evidence="4">
    <location>
        <begin position="1126"/>
        <end position="1197"/>
    </location>
</feature>
<evidence type="ECO:0000313" key="7">
    <source>
        <dbReference type="Proteomes" id="UP001634394"/>
    </source>
</evidence>
<gene>
    <name evidence="6" type="ORF">ACJMK2_005634</name>
</gene>
<feature type="region of interest" description="Disordered" evidence="4">
    <location>
        <begin position="565"/>
        <end position="656"/>
    </location>
</feature>
<feature type="compositionally biased region" description="Basic and acidic residues" evidence="4">
    <location>
        <begin position="1907"/>
        <end position="1919"/>
    </location>
</feature>
<dbReference type="Pfam" id="PF15309">
    <property type="entry name" value="ALMS_motif"/>
    <property type="match status" value="1"/>
</dbReference>
<name>A0ABD3VS96_SINWO</name>
<feature type="compositionally biased region" description="Basic and acidic residues" evidence="4">
    <location>
        <begin position="1519"/>
        <end position="1552"/>
    </location>
</feature>
<keyword evidence="2" id="KW-0963">Cytoplasm</keyword>
<feature type="compositionally biased region" description="Basic and acidic residues" evidence="4">
    <location>
        <begin position="148"/>
        <end position="157"/>
    </location>
</feature>
<feature type="region of interest" description="Disordered" evidence="4">
    <location>
        <begin position="1907"/>
        <end position="2030"/>
    </location>
</feature>
<dbReference type="PANTHER" id="PTHR21553:SF36">
    <property type="entry name" value="ALMS1 CENTROSOME AND BASAL BODY-ASSOCIATED PROTEIN-RELATED"/>
    <property type="match status" value="1"/>
</dbReference>
<feature type="compositionally biased region" description="Low complexity" evidence="4">
    <location>
        <begin position="213"/>
        <end position="236"/>
    </location>
</feature>
<feature type="region of interest" description="Disordered" evidence="4">
    <location>
        <begin position="193"/>
        <end position="267"/>
    </location>
</feature>
<dbReference type="InterPro" id="IPR029299">
    <property type="entry name" value="ALMS_motif"/>
</dbReference>
<feature type="compositionally biased region" description="Basic and acidic residues" evidence="4">
    <location>
        <begin position="2178"/>
        <end position="2224"/>
    </location>
</feature>
<feature type="compositionally biased region" description="Basic residues" evidence="4">
    <location>
        <begin position="2349"/>
        <end position="2360"/>
    </location>
</feature>
<feature type="domain" description="ALMS motif" evidence="5">
    <location>
        <begin position="2501"/>
        <end position="2619"/>
    </location>
</feature>
<feature type="region of interest" description="Disordered" evidence="4">
    <location>
        <begin position="1"/>
        <end position="68"/>
    </location>
</feature>
<feature type="compositionally biased region" description="Basic and acidic residues" evidence="4">
    <location>
        <begin position="2367"/>
        <end position="2378"/>
    </location>
</feature>
<feature type="region of interest" description="Disordered" evidence="4">
    <location>
        <begin position="1866"/>
        <end position="1893"/>
    </location>
</feature>
<feature type="region of interest" description="Disordered" evidence="4">
    <location>
        <begin position="2113"/>
        <end position="2133"/>
    </location>
</feature>
<feature type="compositionally biased region" description="Basic and acidic residues" evidence="4">
    <location>
        <begin position="380"/>
        <end position="394"/>
    </location>
</feature>
<dbReference type="GO" id="GO:0005813">
    <property type="term" value="C:centrosome"/>
    <property type="evidence" value="ECO:0007669"/>
    <property type="project" value="UniProtKB-SubCell"/>
</dbReference>
<organism evidence="6 7">
    <name type="scientific">Sinanodonta woodiana</name>
    <name type="common">Chinese pond mussel</name>
    <name type="synonym">Anodonta woodiana</name>
    <dbReference type="NCBI Taxonomy" id="1069815"/>
    <lineage>
        <taxon>Eukaryota</taxon>
        <taxon>Metazoa</taxon>
        <taxon>Spiralia</taxon>
        <taxon>Lophotrochozoa</taxon>
        <taxon>Mollusca</taxon>
        <taxon>Bivalvia</taxon>
        <taxon>Autobranchia</taxon>
        <taxon>Heteroconchia</taxon>
        <taxon>Palaeoheterodonta</taxon>
        <taxon>Unionida</taxon>
        <taxon>Unionoidea</taxon>
        <taxon>Unionidae</taxon>
        <taxon>Unioninae</taxon>
        <taxon>Sinanodonta</taxon>
    </lineage>
</organism>
<feature type="region of interest" description="Disordered" evidence="4">
    <location>
        <begin position="709"/>
        <end position="759"/>
    </location>
</feature>
<feature type="region of interest" description="Disordered" evidence="4">
    <location>
        <begin position="2146"/>
        <end position="2224"/>
    </location>
</feature>
<feature type="region of interest" description="Disordered" evidence="4">
    <location>
        <begin position="1262"/>
        <end position="1355"/>
    </location>
</feature>
<feature type="compositionally biased region" description="Polar residues" evidence="4">
    <location>
        <begin position="618"/>
        <end position="627"/>
    </location>
</feature>
<comment type="subcellular location">
    <subcellularLocation>
        <location evidence="1">Cytoplasm</location>
        <location evidence="1">Cytoskeleton</location>
        <location evidence="1">Microtubule organizing center</location>
        <location evidence="1">Centrosome</location>
    </subcellularLocation>
</comment>
<accession>A0ABD3VS96</accession>
<feature type="compositionally biased region" description="Polar residues" evidence="4">
    <location>
        <begin position="2316"/>
        <end position="2333"/>
    </location>
</feature>
<keyword evidence="7" id="KW-1185">Reference proteome</keyword>
<feature type="region of interest" description="Disordered" evidence="4">
    <location>
        <begin position="1519"/>
        <end position="1567"/>
    </location>
</feature>
<feature type="region of interest" description="Disordered" evidence="4">
    <location>
        <begin position="2236"/>
        <end position="2258"/>
    </location>
</feature>
<feature type="compositionally biased region" description="Polar residues" evidence="4">
    <location>
        <begin position="1328"/>
        <end position="1338"/>
    </location>
</feature>
<evidence type="ECO:0000256" key="1">
    <source>
        <dbReference type="ARBA" id="ARBA00004300"/>
    </source>
</evidence>
<feature type="compositionally biased region" description="Low complexity" evidence="4">
    <location>
        <begin position="52"/>
        <end position="63"/>
    </location>
</feature>
<sequence length="2638" mass="298543">MDQGNSSNQTVSSANESQDDMRKTFSSDEAWQSETTETSHEGNLGLSQYPLEDASQSSSVQDSAQDEAVHSAIMEVSTELVSGNYSLAKYAAGGSESSDISDEDHANEGEGGGGCVARYPESSTGLSDSDWNPYSTESDNNISPRQQPKREKNLYSDRELKVRAFESDEFEPGQGKPIRLEDAISTVAQVNGAQLRGESADLIPVSRLEQELNNDSSENKFSSSDNSRPSSKSPFSYDGRISRFENYPSTDTREFSSDNSESDMDHINLKSNRFYPEERVEDFKLEKLDILKYRIDNKGQKSSALPNSASNKVTDLPKEMEIKKDFAEQSNTDNKMACGDVGSGKKDTDRLERLQHAGKNIQELIESESLQRARTQSHSDGGRETKVLERRDSGEPIPRLKRSESPEPKLSQNATVAFQKEPDGNSTYVPVSEREKLITEKTNGNAVKEKLVSSQSPTPRSPSDESLKRMAKLLEDTKKQVREAVTPIMRPDPSGSEERFTLRERYSIPSQQRVGENILAASQEKKDLFSILLKDDQNKLQKSQDLESLPSMTSLEVEKLLRKSNDYGQRYKSSGPLVSSYSSDEPAVSTATSAQSQSIASGSPQTSAFNEIDKAGKTQLTTNGKSEPSSKGENDEHMRLRKDSESSESSEDSLHRQIQEVLAGTSHLERIKATSVRDSPGVPYTGTFQLRSLDYNRLQKDLEEIQVSLHTMDNGGGKPRRDGGGQLKCHEVDGRESLNNSSREQDKSLGTNSNPESAQDRKLLWDHAADFGYDENYSGQFIGNLSETDTESLSQRLKNIQKRLAANSSGEDRLGYTGGTSATELDVQELEPDVDLDDLDKHSAQRPNGYPNEDVESIIARYRSDRQQLQDKFQPENDGRFMQEYKIPDQESNMTPQKPIADERKENSPTEVSVRTRKKMTESVEVPKPHTSPDEGLTARVNKILNSEPQLYKPVSLDNGTGLADVVTKILKEGHPEKQVHGILEEAMAHEREMIKKLLERPKMDSSHDSGSFDNSLTVPEENIRRQLEWSMLSSPGGPKNSGDHLGTDYSPVKPMGPFNAFSNAKTFLSSQLEKMSQQTFDKSIELHTPYRQAFKCYPVYGSEQVKDEGDNASRQLPRGVREAWIQPGDRDSTVQGRDAGLPRGVNPPRDALSNERFFLTERNGNPGRVGYPEDDLSPTRHQRALSDPFEIDPNRRDFNREQYHARSKSEDATLLPCDSLSQYSITSDQSITDRRPAIDSPPKYQRIPLSEKFTEHVAHCDASSKPVDVPASKSVKTENGENSLGVTSTSESDNSANRSRELSRLRPYRPAGSRDIYYTESGDDTNDSGTTLESTHTGSDDAVGPYFPSQVLGSRKDEPLKHYIGIYDNINKKRDALSTIDEKSVTDEKERALSESNGSGHGVENRPASTASQISRNSGGSDRLLGGPKSVQSQDYIDSGVGIQDQHQQRSDSGSNQMEQSIGGRLLQDRVINYVHTKDPDIRGPVRQSELMSNIGKKKNLRSGSLYDDLNNRELEGRRDNFTHRDPVGRKSWDENRRDREGTNGYSDERYTSQMGASVRSDPGSQLVDLPDFPQDDLIKFKPLPLERDYPRERMLLSRSDTDLVALSPPESHKYSSPMLPGARLMDFSSQPSPIFSNHDSISSAKKDFHVGRSQEEALPVRAREDQVEREIPCADRQIERPRIEQPRPLEKGEGLPVIRRERIRSPTIETERARIESPESGSIPTMVQRRTAMSRDSPANFQPLVPLHIREKELERELEDLSREELFKLQEAHGTQEKPREITDEEFEDSFPPSKKVQVLREVLEDDVIEGIPPNINDMWHRFQELNQNPSDSSLNSSRMDALSNLLRNPTHHMVNRFLQEKNEEMEKQRQMTKKKVESQKEQRQQQMDMDKRILEEQLAQERVARREEMRQRHGLSEEESNGSYAEILMEKEKKKNKVMATKEHKAKRDHSPGKSKNSIHSPKKSKKGKENQKEDVPPKREAKHMDSMDTLFSIPEDTTLEESPDKVKESSHTKNKQHRQRHLIDPLMKKLKERIESQRTKISKEKTKEVKRLEKLKKLEMLLSAKTNGKLSDQAIDVELNYVSATSTCQSESIESTDLTLTAGSVVESDVVSQGSTTAKESSLESWKMNKDEELRDTLLKLKEGEKNRMHVRYGQNDSDSQSDTNYTKVNLKTKISELKGSEKRSSSIEKKGKDLSKKRSRKNQKEVHIHELNKSPQIDKEKLARDILRQIHRERSRSPYSRRRDVGTNFPSPVFDSQLSQRRFRVPKMVSEAVQTTPSVRSGSPTHAYEEVPVAPVPLMSPEVKRKVSLLQRPTSHSPISKQRQNTRSPEARRPQSFSPDERHHSPHSSSTKKKTASPALHSDSRLARQEPKFDTPPPKSQMFTPESPNENDDPARPDVPSGGSLAWFVPLKESKPWRKPLRERQAFAVLQEPWQPQSVSSSVWKDIIHGDVMKDRSTEDTGVVRDTKFYLDRHGHRIDEVLSDSEDEEEDAKALTKMTLQEAFLTYKQDTISKLRERQKRVNLAADERRIQNTLQKEREEIFAEQKRKVANPEAHPYSENLHKPTRRMFSKNEMKENTGRIYKKLPEVVEKEKLKKRAEEYSLNRLRARIFNKVSRKIEISLGKSLLVKDTC</sequence>
<feature type="region of interest" description="Disordered" evidence="4">
    <location>
        <begin position="2313"/>
        <end position="2407"/>
    </location>
</feature>
<feature type="compositionally biased region" description="Basic and acidic residues" evidence="4">
    <location>
        <begin position="343"/>
        <end position="355"/>
    </location>
</feature>
<feature type="region of interest" description="Disordered" evidence="4">
    <location>
        <begin position="91"/>
        <end position="157"/>
    </location>
</feature>
<feature type="compositionally biased region" description="Polar residues" evidence="4">
    <location>
        <begin position="1"/>
        <end position="16"/>
    </location>
</feature>
<proteinExistence type="predicted"/>
<reference evidence="6 7" key="1">
    <citation type="submission" date="2024-11" db="EMBL/GenBank/DDBJ databases">
        <title>Chromosome-level genome assembly of the freshwater bivalve Anodonta woodiana.</title>
        <authorList>
            <person name="Chen X."/>
        </authorList>
    </citation>
    <scope>NUCLEOTIDE SEQUENCE [LARGE SCALE GENOMIC DNA]</scope>
    <source>
        <strain evidence="6">MN2024</strain>
        <tissue evidence="6">Gills</tissue>
    </source>
</reference>
<feature type="region of interest" description="Disordered" evidence="4">
    <location>
        <begin position="1773"/>
        <end position="1793"/>
    </location>
</feature>
<feature type="region of interest" description="Disordered" evidence="4">
    <location>
        <begin position="1479"/>
        <end position="1506"/>
    </location>
</feature>
<feature type="compositionally biased region" description="Polar residues" evidence="4">
    <location>
        <begin position="2114"/>
        <end position="2128"/>
    </location>
</feature>
<evidence type="ECO:0000313" key="6">
    <source>
        <dbReference type="EMBL" id="KAL3863913.1"/>
    </source>
</evidence>
<feature type="compositionally biased region" description="Basic and acidic residues" evidence="4">
    <location>
        <begin position="1382"/>
        <end position="1394"/>
    </location>
</feature>
<feature type="compositionally biased region" description="Polar residues" evidence="4">
    <location>
        <begin position="1408"/>
        <end position="1421"/>
    </location>
</feature>
<feature type="compositionally biased region" description="Basic and acidic residues" evidence="4">
    <location>
        <begin position="919"/>
        <end position="933"/>
    </location>
</feature>
<feature type="compositionally biased region" description="Basic and acidic residues" evidence="4">
    <location>
        <begin position="1773"/>
        <end position="1784"/>
    </location>
</feature>
<feature type="compositionally biased region" description="Polar residues" evidence="4">
    <location>
        <begin position="737"/>
        <end position="757"/>
    </location>
</feature>
<dbReference type="Proteomes" id="UP001634394">
    <property type="component" value="Unassembled WGS sequence"/>
</dbReference>
<evidence type="ECO:0000259" key="5">
    <source>
        <dbReference type="Pfam" id="PF15309"/>
    </source>
</evidence>
<dbReference type="PANTHER" id="PTHR21553">
    <property type="entry name" value="ALMS1-RELATED"/>
    <property type="match status" value="1"/>
</dbReference>
<feature type="compositionally biased region" description="Basic and acidic residues" evidence="4">
    <location>
        <begin position="628"/>
        <end position="645"/>
    </location>
</feature>
<feature type="compositionally biased region" description="Polar residues" evidence="4">
    <location>
        <begin position="1281"/>
        <end position="1298"/>
    </location>
</feature>
<comment type="caution">
    <text evidence="6">The sequence shown here is derived from an EMBL/GenBank/DDBJ whole genome shotgun (WGS) entry which is preliminary data.</text>
</comment>
<feature type="compositionally biased region" description="Basic and acidic residues" evidence="4">
    <location>
        <begin position="719"/>
        <end position="736"/>
    </location>
</feature>
<feature type="compositionally biased region" description="Basic and acidic residues" evidence="4">
    <location>
        <begin position="1971"/>
        <end position="1990"/>
    </location>
</feature>
<feature type="compositionally biased region" description="Polar residues" evidence="4">
    <location>
        <begin position="27"/>
        <end position="36"/>
    </location>
</feature>
<evidence type="ECO:0000256" key="4">
    <source>
        <dbReference type="SAM" id="MobiDB-lite"/>
    </source>
</evidence>
<feature type="compositionally biased region" description="Polar residues" evidence="4">
    <location>
        <begin position="368"/>
        <end position="379"/>
    </location>
</feature>
<feature type="compositionally biased region" description="Basic and acidic residues" evidence="4">
    <location>
        <begin position="2334"/>
        <end position="2348"/>
    </location>
</feature>
<feature type="region of interest" description="Disordered" evidence="4">
    <location>
        <begin position="1382"/>
        <end position="1436"/>
    </location>
</feature>